<protein>
    <recommendedName>
        <fullName evidence="2">poly(ADP-ribose) glycohydrolase</fullName>
        <ecNumber evidence="2">3.2.1.143</ecNumber>
    </recommendedName>
</protein>
<dbReference type="GO" id="GO:1990966">
    <property type="term" value="P:ATP generation from poly-ADP-D-ribose"/>
    <property type="evidence" value="ECO:0007669"/>
    <property type="project" value="TreeGrafter"/>
</dbReference>
<dbReference type="InterPro" id="IPR007724">
    <property type="entry name" value="Poly_GlycHdrlase"/>
</dbReference>
<feature type="active site" evidence="4">
    <location>
        <position position="198"/>
    </location>
</feature>
<feature type="active site" evidence="4">
    <location>
        <position position="180"/>
    </location>
</feature>
<organism evidence="7 8">
    <name type="scientific">Chanos chanos</name>
    <name type="common">Milkfish</name>
    <name type="synonym">Mugil chanos</name>
    <dbReference type="NCBI Taxonomy" id="29144"/>
    <lineage>
        <taxon>Eukaryota</taxon>
        <taxon>Metazoa</taxon>
        <taxon>Chordata</taxon>
        <taxon>Craniata</taxon>
        <taxon>Vertebrata</taxon>
        <taxon>Euteleostomi</taxon>
        <taxon>Actinopterygii</taxon>
        <taxon>Neopterygii</taxon>
        <taxon>Teleostei</taxon>
        <taxon>Ostariophysi</taxon>
        <taxon>Gonorynchiformes</taxon>
        <taxon>Chanidae</taxon>
        <taxon>Chanos</taxon>
    </lineage>
</organism>
<dbReference type="GeneID" id="115807184"/>
<evidence type="ECO:0000256" key="3">
    <source>
        <dbReference type="ARBA" id="ARBA00022801"/>
    </source>
</evidence>
<dbReference type="Proteomes" id="UP000504632">
    <property type="component" value="Chromosome 3"/>
</dbReference>
<dbReference type="InterPro" id="IPR048362">
    <property type="entry name" value="PARG_helical"/>
</dbReference>
<dbReference type="Pfam" id="PF20811">
    <property type="entry name" value="PARG_cat_N"/>
    <property type="match status" value="1"/>
</dbReference>
<dbReference type="InParanoid" id="A0A6J2UXX4"/>
<dbReference type="GO" id="GO:0005975">
    <property type="term" value="P:carbohydrate metabolic process"/>
    <property type="evidence" value="ECO:0007669"/>
    <property type="project" value="InterPro"/>
</dbReference>
<dbReference type="FunCoup" id="A0A6J2UXX4">
    <property type="interactions" value="1"/>
</dbReference>
<feature type="domain" description="PARG catalytic Macro" evidence="5">
    <location>
        <begin position="149"/>
        <end position="350"/>
    </location>
</feature>
<evidence type="ECO:0000313" key="7">
    <source>
        <dbReference type="Proteomes" id="UP000504632"/>
    </source>
</evidence>
<dbReference type="GO" id="GO:0005737">
    <property type="term" value="C:cytoplasm"/>
    <property type="evidence" value="ECO:0007669"/>
    <property type="project" value="TreeGrafter"/>
</dbReference>
<keyword evidence="7" id="KW-1185">Reference proteome</keyword>
<dbReference type="GO" id="GO:0009225">
    <property type="term" value="P:nucleotide-sugar metabolic process"/>
    <property type="evidence" value="ECO:0007669"/>
    <property type="project" value="TreeGrafter"/>
</dbReference>
<evidence type="ECO:0000313" key="8">
    <source>
        <dbReference type="RefSeq" id="XP_030623916.1"/>
    </source>
</evidence>
<keyword evidence="3" id="KW-0378">Hydrolase</keyword>
<dbReference type="InterPro" id="IPR046372">
    <property type="entry name" value="PARG_cat_C"/>
</dbReference>
<feature type="domain" description="PARG helical" evidence="6">
    <location>
        <begin position="25"/>
        <end position="142"/>
    </location>
</feature>
<feature type="active site" evidence="4">
    <location>
        <position position="199"/>
    </location>
</feature>
<proteinExistence type="inferred from homology"/>
<sequence>MSYNYRYKNEWNFDALEVYVGSLAKHENNFPEIIRRMATLALELPNLIKKAIPLLRQNRNHSITLSQVQISCLLANAFFCTFPHRNSTQPNSEYSNFPTINFSSLFGNASKQKTEKLRAIFHYFSTVTAPDANLKGLVTFERRCLADPPNWREEKDELTRLYISPDGSIEREGDGMLQVDFASKFVGGGVLGKGLVQEEILFLMNPELIVSRLFTEKLNDNECLKITGAQIYSCYSGYSDAFEWRGPYSDESERDEWRRRRRQIIAIDALHFKNHTDQYNEGSIKRELNKAYCGFRENDVHPDYLPSIATGNWGCGAFNGDYKLKALIQMMAAAVVKRDLAYFTFGNRNQAEQIRKMHQHLTDHRVTVD</sequence>
<dbReference type="OrthoDB" id="1937899at2759"/>
<evidence type="ECO:0000259" key="6">
    <source>
        <dbReference type="Pfam" id="PF20811"/>
    </source>
</evidence>
<reference evidence="8" key="1">
    <citation type="submission" date="2025-08" db="UniProtKB">
        <authorList>
            <consortium name="RefSeq"/>
        </authorList>
    </citation>
    <scope>IDENTIFICATION</scope>
</reference>
<evidence type="ECO:0000259" key="5">
    <source>
        <dbReference type="Pfam" id="PF05028"/>
    </source>
</evidence>
<dbReference type="GO" id="GO:0006282">
    <property type="term" value="P:regulation of DNA repair"/>
    <property type="evidence" value="ECO:0007669"/>
    <property type="project" value="InterPro"/>
</dbReference>
<dbReference type="RefSeq" id="XP_030623916.1">
    <property type="nucleotide sequence ID" value="XM_030768056.1"/>
</dbReference>
<evidence type="ECO:0000256" key="2">
    <source>
        <dbReference type="ARBA" id="ARBA00012255"/>
    </source>
</evidence>
<accession>A0A6J2UXX4</accession>
<dbReference type="PANTHER" id="PTHR12837:SF8">
    <property type="entry name" value="POLY(ADP-RIBOSE) GLYCOHYDROLASE"/>
    <property type="match status" value="1"/>
</dbReference>
<evidence type="ECO:0000256" key="1">
    <source>
        <dbReference type="ARBA" id="ARBA00009545"/>
    </source>
</evidence>
<dbReference type="GO" id="GO:0005634">
    <property type="term" value="C:nucleus"/>
    <property type="evidence" value="ECO:0007669"/>
    <property type="project" value="TreeGrafter"/>
</dbReference>
<dbReference type="AlphaFoldDB" id="A0A6J2UXX4"/>
<comment type="similarity">
    <text evidence="1">Belongs to the poly(ADP-ribose) glycohydrolase family.</text>
</comment>
<dbReference type="PANTHER" id="PTHR12837">
    <property type="entry name" value="POLY ADP-RIBOSE GLYCOHYDROLASE"/>
    <property type="match status" value="1"/>
</dbReference>
<gene>
    <name evidence="8" type="primary">LOC115807184</name>
</gene>
<name>A0A6J2UXX4_CHACN</name>
<dbReference type="Pfam" id="PF05028">
    <property type="entry name" value="PARG_cat_C"/>
    <property type="match status" value="1"/>
</dbReference>
<dbReference type="GO" id="GO:0004649">
    <property type="term" value="F:poly(ADP-ribose) glycohydrolase activity"/>
    <property type="evidence" value="ECO:0007669"/>
    <property type="project" value="UniProtKB-EC"/>
</dbReference>
<evidence type="ECO:0000256" key="4">
    <source>
        <dbReference type="PIRSR" id="PIRSR607724-1"/>
    </source>
</evidence>
<dbReference type="EC" id="3.2.1.143" evidence="2"/>